<evidence type="ECO:0000313" key="9">
    <source>
        <dbReference type="Proteomes" id="UP000255528"/>
    </source>
</evidence>
<dbReference type="PROSITE" id="PS51898">
    <property type="entry name" value="TYR_RECOMBINASE"/>
    <property type="match status" value="1"/>
</dbReference>
<name>A0A381C6E1_9ENTR</name>
<keyword evidence="3 5" id="KW-0238">DNA-binding</keyword>
<dbReference type="RefSeq" id="WP_115628164.1">
    <property type="nucleotide sequence ID" value="NZ_UIGI01000001.1"/>
</dbReference>
<dbReference type="Proteomes" id="UP000255528">
    <property type="component" value="Unassembled WGS sequence"/>
</dbReference>
<dbReference type="Gene3D" id="1.10.443.10">
    <property type="entry name" value="Intergrase catalytic core"/>
    <property type="match status" value="1"/>
</dbReference>
<gene>
    <name evidence="8" type="ORF">NCTC12119_01926</name>
</gene>
<dbReference type="InterPro" id="IPR002104">
    <property type="entry name" value="Integrase_catalytic"/>
</dbReference>
<dbReference type="InterPro" id="IPR016177">
    <property type="entry name" value="DNA-bd_dom_sf"/>
</dbReference>
<dbReference type="InterPro" id="IPR015094">
    <property type="entry name" value="Integrase_lambda-typ_DNA-bd_N"/>
</dbReference>
<dbReference type="GO" id="GO:0006310">
    <property type="term" value="P:DNA recombination"/>
    <property type="evidence" value="ECO:0007669"/>
    <property type="project" value="UniProtKB-KW"/>
</dbReference>
<feature type="domain" description="Tyr recombinase" evidence="6">
    <location>
        <begin position="177"/>
        <end position="361"/>
    </location>
</feature>
<keyword evidence="2" id="KW-0229">DNA integration</keyword>
<evidence type="ECO:0000313" key="8">
    <source>
        <dbReference type="EMBL" id="SUW63436.1"/>
    </source>
</evidence>
<evidence type="ECO:0000259" key="6">
    <source>
        <dbReference type="PROSITE" id="PS51898"/>
    </source>
</evidence>
<accession>A0A381C6E1</accession>
<dbReference type="SUPFAM" id="SSF54171">
    <property type="entry name" value="DNA-binding domain"/>
    <property type="match status" value="1"/>
</dbReference>
<evidence type="ECO:0000256" key="1">
    <source>
        <dbReference type="ARBA" id="ARBA00008857"/>
    </source>
</evidence>
<reference evidence="8 9" key="1">
    <citation type="submission" date="2018-06" db="EMBL/GenBank/DDBJ databases">
        <authorList>
            <consortium name="Pathogen Informatics"/>
            <person name="Doyle S."/>
        </authorList>
    </citation>
    <scope>NUCLEOTIDE SEQUENCE [LARGE SCALE GENOMIC DNA]</scope>
    <source>
        <strain evidence="8 9">NCTC12119</strain>
    </source>
</reference>
<dbReference type="Pfam" id="PF22022">
    <property type="entry name" value="Phage_int_M"/>
    <property type="match status" value="1"/>
</dbReference>
<comment type="similarity">
    <text evidence="1">Belongs to the 'phage' integrase family.</text>
</comment>
<organism evidence="8 9">
    <name type="scientific">Buttiauxella agrestis</name>
    <dbReference type="NCBI Taxonomy" id="82977"/>
    <lineage>
        <taxon>Bacteria</taxon>
        <taxon>Pseudomonadati</taxon>
        <taxon>Pseudomonadota</taxon>
        <taxon>Gammaproteobacteria</taxon>
        <taxon>Enterobacterales</taxon>
        <taxon>Enterobacteriaceae</taxon>
        <taxon>Buttiauxella</taxon>
    </lineage>
</organism>
<dbReference type="PANTHER" id="PTHR30349">
    <property type="entry name" value="PHAGE INTEGRASE-RELATED"/>
    <property type="match status" value="1"/>
</dbReference>
<dbReference type="InterPro" id="IPR013762">
    <property type="entry name" value="Integrase-like_cat_sf"/>
</dbReference>
<dbReference type="Pfam" id="PF00589">
    <property type="entry name" value="Phage_integrase"/>
    <property type="match status" value="1"/>
</dbReference>
<sequence length="361" mass="41375">MTKRPVRYDANLPRNLTFRKTKQIYSWRNPITGQEISLGKIARKDAVAQAIEANNYLDQNYLPSSLLERIMETPDFTVSKWLERYSVILERRELKPNTMKVRRNQLATLEDEFGNMPLNAITTRDIATFLEGYIECDKKSMAVALRSVLSDIFREAIVEGHISLNPVEPTRAPTPKVKRERLILEQYQLLHSTAENFGEWVQRAFELALVTGQRREDISLFRFSDVRDDRLFIEQQKTGHKLALPLDLKLNSAGLVLGDVIDNCRKNNPSDFMLYSAVRRGGRKPGPLTPDGLTQAFAEVRNASGISFGANPPAFHEMRSLASREYEKEYSEDFAQRLLGHKNLTMTKKYLDSRGAEYVMV</sequence>
<dbReference type="InterPro" id="IPR010998">
    <property type="entry name" value="Integrase_recombinase_N"/>
</dbReference>
<dbReference type="AlphaFoldDB" id="A0A381C6E1"/>
<dbReference type="PANTHER" id="PTHR30349:SF64">
    <property type="entry name" value="PROPHAGE INTEGRASE INTD-RELATED"/>
    <property type="match status" value="1"/>
</dbReference>
<dbReference type="PROSITE" id="PS51900">
    <property type="entry name" value="CB"/>
    <property type="match status" value="1"/>
</dbReference>
<dbReference type="GO" id="GO:0003677">
    <property type="term" value="F:DNA binding"/>
    <property type="evidence" value="ECO:0007669"/>
    <property type="project" value="UniProtKB-UniRule"/>
</dbReference>
<dbReference type="EMBL" id="UIGI01000001">
    <property type="protein sequence ID" value="SUW63436.1"/>
    <property type="molecule type" value="Genomic_DNA"/>
</dbReference>
<dbReference type="InterPro" id="IPR053876">
    <property type="entry name" value="Phage_int_M"/>
</dbReference>
<keyword evidence="4" id="KW-0233">DNA recombination</keyword>
<dbReference type="InterPro" id="IPR050090">
    <property type="entry name" value="Tyrosine_recombinase_XerCD"/>
</dbReference>
<evidence type="ECO:0000256" key="5">
    <source>
        <dbReference type="PROSITE-ProRule" id="PRU01248"/>
    </source>
</evidence>
<dbReference type="InterPro" id="IPR044068">
    <property type="entry name" value="CB"/>
</dbReference>
<dbReference type="SUPFAM" id="SSF56349">
    <property type="entry name" value="DNA breaking-rejoining enzymes"/>
    <property type="match status" value="1"/>
</dbReference>
<dbReference type="Gene3D" id="1.10.150.130">
    <property type="match status" value="1"/>
</dbReference>
<protein>
    <submittedName>
        <fullName evidence="8">Site-specific recombinase XerD</fullName>
    </submittedName>
</protein>
<dbReference type="Gene3D" id="3.30.160.60">
    <property type="entry name" value="Classic Zinc Finger"/>
    <property type="match status" value="1"/>
</dbReference>
<proteinExistence type="inferred from homology"/>
<evidence type="ECO:0000256" key="4">
    <source>
        <dbReference type="ARBA" id="ARBA00023172"/>
    </source>
</evidence>
<dbReference type="Pfam" id="PF09003">
    <property type="entry name" value="Arm-DNA-bind_1"/>
    <property type="match status" value="1"/>
</dbReference>
<dbReference type="InterPro" id="IPR011010">
    <property type="entry name" value="DNA_brk_join_enz"/>
</dbReference>
<evidence type="ECO:0000259" key="7">
    <source>
        <dbReference type="PROSITE" id="PS51900"/>
    </source>
</evidence>
<evidence type="ECO:0000256" key="2">
    <source>
        <dbReference type="ARBA" id="ARBA00022908"/>
    </source>
</evidence>
<dbReference type="GO" id="GO:0008907">
    <property type="term" value="F:integrase activity"/>
    <property type="evidence" value="ECO:0007669"/>
    <property type="project" value="InterPro"/>
</dbReference>
<feature type="domain" description="Core-binding (CB)" evidence="7">
    <location>
        <begin position="72"/>
        <end position="157"/>
    </location>
</feature>
<evidence type="ECO:0000256" key="3">
    <source>
        <dbReference type="ARBA" id="ARBA00023125"/>
    </source>
</evidence>